<accession>A0A0A9EYQ8</accession>
<sequence>MLVSLSSPLQGLCHFMYLRNRLKILQCYICAIRRGASSLAMSVPKGIRNFS</sequence>
<name>A0A0A9EYQ8_ARUDO</name>
<reference evidence="1" key="2">
    <citation type="journal article" date="2015" name="Data Brief">
        <title>Shoot transcriptome of the giant reed, Arundo donax.</title>
        <authorList>
            <person name="Barrero R.A."/>
            <person name="Guerrero F.D."/>
            <person name="Moolhuijzen P."/>
            <person name="Goolsby J.A."/>
            <person name="Tidwell J."/>
            <person name="Bellgard S.E."/>
            <person name="Bellgard M.I."/>
        </authorList>
    </citation>
    <scope>NUCLEOTIDE SEQUENCE</scope>
    <source>
        <tissue evidence="1">Shoot tissue taken approximately 20 cm above the soil surface</tissue>
    </source>
</reference>
<proteinExistence type="predicted"/>
<organism evidence="1">
    <name type="scientific">Arundo donax</name>
    <name type="common">Giant reed</name>
    <name type="synonym">Donax arundinaceus</name>
    <dbReference type="NCBI Taxonomy" id="35708"/>
    <lineage>
        <taxon>Eukaryota</taxon>
        <taxon>Viridiplantae</taxon>
        <taxon>Streptophyta</taxon>
        <taxon>Embryophyta</taxon>
        <taxon>Tracheophyta</taxon>
        <taxon>Spermatophyta</taxon>
        <taxon>Magnoliopsida</taxon>
        <taxon>Liliopsida</taxon>
        <taxon>Poales</taxon>
        <taxon>Poaceae</taxon>
        <taxon>PACMAD clade</taxon>
        <taxon>Arundinoideae</taxon>
        <taxon>Arundineae</taxon>
        <taxon>Arundo</taxon>
    </lineage>
</organism>
<evidence type="ECO:0000313" key="1">
    <source>
        <dbReference type="EMBL" id="JAE01143.1"/>
    </source>
</evidence>
<protein>
    <submittedName>
        <fullName evidence="1">Uncharacterized protein</fullName>
    </submittedName>
</protein>
<dbReference type="EMBL" id="GBRH01196753">
    <property type="protein sequence ID" value="JAE01143.1"/>
    <property type="molecule type" value="Transcribed_RNA"/>
</dbReference>
<dbReference type="AlphaFoldDB" id="A0A0A9EYQ8"/>
<reference evidence="1" key="1">
    <citation type="submission" date="2014-09" db="EMBL/GenBank/DDBJ databases">
        <authorList>
            <person name="Magalhaes I.L.F."/>
            <person name="Oliveira U."/>
            <person name="Santos F.R."/>
            <person name="Vidigal T.H.D.A."/>
            <person name="Brescovit A.D."/>
            <person name="Santos A.J."/>
        </authorList>
    </citation>
    <scope>NUCLEOTIDE SEQUENCE</scope>
    <source>
        <tissue evidence="1">Shoot tissue taken approximately 20 cm above the soil surface</tissue>
    </source>
</reference>